<gene>
    <name evidence="1" type="ORF">SAMN05444359_10582</name>
</gene>
<dbReference type="InParanoid" id="A0A1H9CZQ1"/>
<accession>A0A1H9CZQ1</accession>
<name>A0A1H9CZQ1_9BACT</name>
<sequence length="59" mass="6349">MDLPGEFPMFSHDFTVFGAAAGAMKGLQKHCSYHSSNRREPSLVATSKPLLPALPSEMG</sequence>
<evidence type="ECO:0000313" key="1">
    <source>
        <dbReference type="EMBL" id="SEQ06607.1"/>
    </source>
</evidence>
<proteinExistence type="predicted"/>
<dbReference type="AlphaFoldDB" id="A0A1H9CZQ1"/>
<reference evidence="2" key="1">
    <citation type="submission" date="2016-10" db="EMBL/GenBank/DDBJ databases">
        <authorList>
            <person name="Varghese N."/>
            <person name="Submissions S."/>
        </authorList>
    </citation>
    <scope>NUCLEOTIDE SEQUENCE [LARGE SCALE GENOMIC DNA]</scope>
    <source>
        <strain evidence="2">DSM 24740</strain>
    </source>
</reference>
<evidence type="ECO:0000313" key="2">
    <source>
        <dbReference type="Proteomes" id="UP000199021"/>
    </source>
</evidence>
<organism evidence="1 2">
    <name type="scientific">Neolewinella agarilytica</name>
    <dbReference type="NCBI Taxonomy" id="478744"/>
    <lineage>
        <taxon>Bacteria</taxon>
        <taxon>Pseudomonadati</taxon>
        <taxon>Bacteroidota</taxon>
        <taxon>Saprospiria</taxon>
        <taxon>Saprospirales</taxon>
        <taxon>Lewinellaceae</taxon>
        <taxon>Neolewinella</taxon>
    </lineage>
</organism>
<dbReference type="STRING" id="478744.SAMN05444359_10582"/>
<dbReference type="Proteomes" id="UP000199021">
    <property type="component" value="Unassembled WGS sequence"/>
</dbReference>
<keyword evidence="2" id="KW-1185">Reference proteome</keyword>
<protein>
    <submittedName>
        <fullName evidence="1">Uncharacterized protein</fullName>
    </submittedName>
</protein>
<dbReference type="EMBL" id="FOFB01000005">
    <property type="protein sequence ID" value="SEQ06607.1"/>
    <property type="molecule type" value="Genomic_DNA"/>
</dbReference>